<feature type="region of interest" description="Disordered" evidence="1">
    <location>
        <begin position="66"/>
        <end position="96"/>
    </location>
</feature>
<organism evidence="2 3">
    <name type="scientific">Aspergillus viridinutans</name>
    <dbReference type="NCBI Taxonomy" id="75553"/>
    <lineage>
        <taxon>Eukaryota</taxon>
        <taxon>Fungi</taxon>
        <taxon>Dikarya</taxon>
        <taxon>Ascomycota</taxon>
        <taxon>Pezizomycotina</taxon>
        <taxon>Eurotiomycetes</taxon>
        <taxon>Eurotiomycetidae</taxon>
        <taxon>Eurotiales</taxon>
        <taxon>Aspergillaceae</taxon>
        <taxon>Aspergillus</taxon>
        <taxon>Aspergillus subgen. Fumigati</taxon>
    </lineage>
</organism>
<evidence type="ECO:0000313" key="3">
    <source>
        <dbReference type="Proteomes" id="UP000710440"/>
    </source>
</evidence>
<gene>
    <name evidence="2" type="ORF">Aspvir_009109</name>
</gene>
<comment type="caution">
    <text evidence="2">The sequence shown here is derived from an EMBL/GenBank/DDBJ whole genome shotgun (WGS) entry which is preliminary data.</text>
</comment>
<sequence>MYIYTNCPGDSLARFLGAGKLDAPRCLAEPAPGRSSGVVVKWRLERLAAPGGRGRGGPAACSKYCAGKKPGGQKRGPGQSLESQSGSQDEEEVQAPNWGVGTPCVLMVRSATWPYALKSLMEPVMSFERKPEAASLEAMGSYPLNAEARITPAYPGEEDAAEGGLLAGGWP</sequence>
<accession>A0A9P3BZA4</accession>
<proteinExistence type="predicted"/>
<evidence type="ECO:0000256" key="1">
    <source>
        <dbReference type="SAM" id="MobiDB-lite"/>
    </source>
</evidence>
<name>A0A9P3BZA4_ASPVI</name>
<protein>
    <submittedName>
        <fullName evidence="2">Uncharacterized protein</fullName>
    </submittedName>
</protein>
<dbReference type="Proteomes" id="UP000710440">
    <property type="component" value="Unassembled WGS sequence"/>
</dbReference>
<keyword evidence="3" id="KW-1185">Reference proteome</keyword>
<dbReference type="AlphaFoldDB" id="A0A9P3BZA4"/>
<dbReference type="EMBL" id="BOPL01000007">
    <property type="protein sequence ID" value="GIK05010.1"/>
    <property type="molecule type" value="Genomic_DNA"/>
</dbReference>
<reference evidence="2 3" key="1">
    <citation type="submission" date="2021-02" db="EMBL/GenBank/DDBJ databases">
        <title>Pan-genome distribution and transcriptional activeness of fungal secondary metabolism genes in Aspergillus section Fumigati.</title>
        <authorList>
            <person name="Takahashi H."/>
            <person name="Umemura M."/>
            <person name="Ninomiya A."/>
            <person name="Kusuya Y."/>
            <person name="Urayama S."/>
            <person name="Shimizu M."/>
            <person name="Watanabe A."/>
            <person name="Kamei K."/>
            <person name="Yaguchi T."/>
            <person name="Hagiwara D."/>
        </authorList>
    </citation>
    <scope>NUCLEOTIDE SEQUENCE [LARGE SCALE GENOMIC DNA]</scope>
    <source>
        <strain evidence="2 3">IFM 47045</strain>
    </source>
</reference>
<evidence type="ECO:0000313" key="2">
    <source>
        <dbReference type="EMBL" id="GIK05010.1"/>
    </source>
</evidence>
<dbReference type="RefSeq" id="XP_043128196.1">
    <property type="nucleotide sequence ID" value="XM_043272261.1"/>
</dbReference>
<dbReference type="GeneID" id="66937091"/>